<dbReference type="KEGG" id="agh:M3I41_07155"/>
<reference evidence="1" key="1">
    <citation type="submission" date="2022-05" db="EMBL/GenBank/DDBJ databases">
        <title>Using nanopore sequencing to obtain complete genomes from saliva samples.</title>
        <authorList>
            <person name="Baker J.L."/>
        </authorList>
    </citation>
    <scope>NUCLEOTIDE SEQUENCE</scope>
    <source>
        <strain evidence="1">JCVI-JB-Ag32</strain>
    </source>
</reference>
<sequence length="137" mass="16383">MLFMGHHEDDGWLLSTFNLTFRASWEMMLQGVYEAWHYFANVEILVDRKPIEIKTPEDILKIPENWNITIRGLLMVARTNVEIIFYNQVHFINVRVECNNEELKNLDYEHYNKFIGKFIDNMEIAMNMPEEQLKAGR</sequence>
<dbReference type="Proteomes" id="UP000830236">
    <property type="component" value="Chromosome"/>
</dbReference>
<evidence type="ECO:0000313" key="2">
    <source>
        <dbReference type="Proteomes" id="UP000830236"/>
    </source>
</evidence>
<dbReference type="EMBL" id="CP097095">
    <property type="protein sequence ID" value="UQF79360.1"/>
    <property type="molecule type" value="Genomic_DNA"/>
</dbReference>
<evidence type="ECO:0000313" key="1">
    <source>
        <dbReference type="EMBL" id="UQF79360.1"/>
    </source>
</evidence>
<accession>A0A9E7AFA6</accession>
<protein>
    <submittedName>
        <fullName evidence="1">Uncharacterized protein</fullName>
    </submittedName>
</protein>
<gene>
    <name evidence="1" type="ORF">M3I41_07155</name>
</gene>
<organism evidence="1 2">
    <name type="scientific">Actinomyces graevenitzii</name>
    <dbReference type="NCBI Taxonomy" id="55565"/>
    <lineage>
        <taxon>Bacteria</taxon>
        <taxon>Bacillati</taxon>
        <taxon>Actinomycetota</taxon>
        <taxon>Actinomycetes</taxon>
        <taxon>Actinomycetales</taxon>
        <taxon>Actinomycetaceae</taxon>
        <taxon>Actinomyces</taxon>
    </lineage>
</organism>
<name>A0A9E7AFA6_9ACTO</name>
<dbReference type="AlphaFoldDB" id="A0A9E7AFA6"/>
<proteinExistence type="predicted"/>